<dbReference type="VEuPathDB" id="VectorBase:ISCI021093"/>
<dbReference type="InParanoid" id="B7Q6X7"/>
<evidence type="ECO:0000313" key="3">
    <source>
        <dbReference type="EnsemblMetazoa" id="ISCW021093-PA"/>
    </source>
</evidence>
<proteinExistence type="predicted"/>
<name>B7Q6X7_IXOSC</name>
<dbReference type="VEuPathDB" id="VectorBase:ISCW021093"/>
<evidence type="ECO:0000256" key="1">
    <source>
        <dbReference type="SAM" id="Phobius"/>
    </source>
</evidence>
<evidence type="ECO:0000313" key="2">
    <source>
        <dbReference type="EMBL" id="EEC14599.1"/>
    </source>
</evidence>
<dbReference type="AlphaFoldDB" id="B7Q6X7"/>
<reference evidence="2 4" key="1">
    <citation type="submission" date="2008-03" db="EMBL/GenBank/DDBJ databases">
        <title>Annotation of Ixodes scapularis.</title>
        <authorList>
            <consortium name="Ixodes scapularis Genome Project Consortium"/>
            <person name="Caler E."/>
            <person name="Hannick L.I."/>
            <person name="Bidwell S."/>
            <person name="Joardar V."/>
            <person name="Thiagarajan M."/>
            <person name="Amedeo P."/>
            <person name="Galinsky K.J."/>
            <person name="Schobel S."/>
            <person name="Inman J."/>
            <person name="Hostetler J."/>
            <person name="Miller J."/>
            <person name="Hammond M."/>
            <person name="Megy K."/>
            <person name="Lawson D."/>
            <person name="Kodira C."/>
            <person name="Sutton G."/>
            <person name="Meyer J."/>
            <person name="Hill C.A."/>
            <person name="Birren B."/>
            <person name="Nene V."/>
            <person name="Collins F."/>
            <person name="Alarcon-Chaidez F."/>
            <person name="Wikel S."/>
            <person name="Strausberg R."/>
        </authorList>
    </citation>
    <scope>NUCLEOTIDE SEQUENCE [LARGE SCALE GENOMIC DNA]</scope>
    <source>
        <strain evidence="4">Wikel</strain>
        <strain evidence="2">Wikel colony</strain>
    </source>
</reference>
<dbReference type="EnsemblMetazoa" id="ISCW021093-RA">
    <property type="protein sequence ID" value="ISCW021093-PA"/>
    <property type="gene ID" value="ISCW021093"/>
</dbReference>
<dbReference type="EMBL" id="DS870672">
    <property type="protein sequence ID" value="EEC14599.1"/>
    <property type="molecule type" value="Genomic_DNA"/>
</dbReference>
<dbReference type="Proteomes" id="UP000001555">
    <property type="component" value="Unassembled WGS sequence"/>
</dbReference>
<keyword evidence="4" id="KW-1185">Reference proteome</keyword>
<feature type="transmembrane region" description="Helical" evidence="1">
    <location>
        <begin position="6"/>
        <end position="26"/>
    </location>
</feature>
<gene>
    <name evidence="2" type="ORF">IscW_ISCW021093</name>
</gene>
<dbReference type="EMBL" id="ABJB010978585">
    <property type="status" value="NOT_ANNOTATED_CDS"/>
    <property type="molecule type" value="Genomic_DNA"/>
</dbReference>
<evidence type="ECO:0000313" key="4">
    <source>
        <dbReference type="Proteomes" id="UP000001555"/>
    </source>
</evidence>
<keyword evidence="1" id="KW-1133">Transmembrane helix</keyword>
<organism>
    <name type="scientific">Ixodes scapularis</name>
    <name type="common">Black-legged tick</name>
    <name type="synonym">Deer tick</name>
    <dbReference type="NCBI Taxonomy" id="6945"/>
    <lineage>
        <taxon>Eukaryota</taxon>
        <taxon>Metazoa</taxon>
        <taxon>Ecdysozoa</taxon>
        <taxon>Arthropoda</taxon>
        <taxon>Chelicerata</taxon>
        <taxon>Arachnida</taxon>
        <taxon>Acari</taxon>
        <taxon>Parasitiformes</taxon>
        <taxon>Ixodida</taxon>
        <taxon>Ixodoidea</taxon>
        <taxon>Ixodidae</taxon>
        <taxon>Ixodinae</taxon>
        <taxon>Ixodes</taxon>
    </lineage>
</organism>
<protein>
    <submittedName>
        <fullName evidence="2 3">Uncharacterized protein</fullName>
    </submittedName>
</protein>
<keyword evidence="1" id="KW-0472">Membrane</keyword>
<keyword evidence="1" id="KW-0812">Transmembrane</keyword>
<reference evidence="3" key="2">
    <citation type="submission" date="2020-05" db="UniProtKB">
        <authorList>
            <consortium name="EnsemblMetazoa"/>
        </authorList>
    </citation>
    <scope>IDENTIFICATION</scope>
    <source>
        <strain evidence="3">wikel</strain>
    </source>
</reference>
<accession>B7Q6X7</accession>
<sequence length="111" mass="12556">MFYADPIPPVLLVLPASFFFFFKVFVLTVDRKPARSALGFLHNLWQAELCTIPAMERDHFDGHSGNLQNALDNAVVDLRLSSTARHPAEKATVSNQSNALFWNELCRFMTT</sequence>
<dbReference type="HOGENOM" id="CLU_2161133_0_0_1"/>
<dbReference type="PaxDb" id="6945-B7Q6X7"/>